<evidence type="ECO:0000256" key="1">
    <source>
        <dbReference type="SAM" id="Phobius"/>
    </source>
</evidence>
<keyword evidence="1" id="KW-0812">Transmembrane</keyword>
<dbReference type="EMBL" id="AMZH03011218">
    <property type="protein sequence ID" value="RRT53291.1"/>
    <property type="molecule type" value="Genomic_DNA"/>
</dbReference>
<dbReference type="AlphaFoldDB" id="A0A426YNI7"/>
<evidence type="ECO:0000313" key="2">
    <source>
        <dbReference type="EMBL" id="RRT53291.1"/>
    </source>
</evidence>
<feature type="transmembrane region" description="Helical" evidence="1">
    <location>
        <begin position="73"/>
        <end position="94"/>
    </location>
</feature>
<sequence length="238" mass="26382">MTWNATRARYVADSIEHEKKGLMLAGHLTGLMLPYRNLCRYSDGFDGFFFGRGSDGHVSPNVEDDEDLVHGSFLFFFLLFLARVSALDLSLRIVTMMMMVPSGRGEMTQEAVAEKAVAAIGCGYDLCSDLWLSHVKPDPEGHRLIELDQTLAHDLVLPGGVVVPNVPKSIKCDRGSRTRFRSDVISFHQKDASATKSLAFDAWYITLYGVELVSSRVVLLDKVKQEVPSSWDPAALAE</sequence>
<evidence type="ECO:0000313" key="3">
    <source>
        <dbReference type="Proteomes" id="UP000287651"/>
    </source>
</evidence>
<gene>
    <name evidence="2" type="ORF">B296_00010508</name>
</gene>
<name>A0A426YNI7_ENSVE</name>
<protein>
    <submittedName>
        <fullName evidence="2">Uncharacterized protein</fullName>
    </submittedName>
</protein>
<dbReference type="GO" id="GO:2000031">
    <property type="term" value="P:regulation of salicylic acid mediated signaling pathway"/>
    <property type="evidence" value="ECO:0007669"/>
    <property type="project" value="InterPro"/>
</dbReference>
<organism evidence="2 3">
    <name type="scientific">Ensete ventricosum</name>
    <name type="common">Abyssinian banana</name>
    <name type="synonym">Musa ensete</name>
    <dbReference type="NCBI Taxonomy" id="4639"/>
    <lineage>
        <taxon>Eukaryota</taxon>
        <taxon>Viridiplantae</taxon>
        <taxon>Streptophyta</taxon>
        <taxon>Embryophyta</taxon>
        <taxon>Tracheophyta</taxon>
        <taxon>Spermatophyta</taxon>
        <taxon>Magnoliopsida</taxon>
        <taxon>Liliopsida</taxon>
        <taxon>Zingiberales</taxon>
        <taxon>Musaceae</taxon>
        <taxon>Ensete</taxon>
    </lineage>
</organism>
<dbReference type="PANTHER" id="PTHR33199:SF8">
    <property type="entry name" value="MACPF DOMAIN-CONTAINING PROTEIN NSL1"/>
    <property type="match status" value="1"/>
</dbReference>
<dbReference type="GO" id="GO:0005886">
    <property type="term" value="C:plasma membrane"/>
    <property type="evidence" value="ECO:0007669"/>
    <property type="project" value="TreeGrafter"/>
</dbReference>
<comment type="caution">
    <text evidence="2">The sequence shown here is derived from an EMBL/GenBank/DDBJ whole genome shotgun (WGS) entry which is preliminary data.</text>
</comment>
<accession>A0A426YNI7</accession>
<proteinExistence type="predicted"/>
<keyword evidence="1" id="KW-0472">Membrane</keyword>
<keyword evidence="1" id="KW-1133">Transmembrane helix</keyword>
<dbReference type="PANTHER" id="PTHR33199">
    <property type="entry name" value="MACPF DOMAIN-CONTAINING PROTEIN CAD1"/>
    <property type="match status" value="1"/>
</dbReference>
<dbReference type="GO" id="GO:0009626">
    <property type="term" value="P:plant-type hypersensitive response"/>
    <property type="evidence" value="ECO:0007669"/>
    <property type="project" value="TreeGrafter"/>
</dbReference>
<dbReference type="InterPro" id="IPR044663">
    <property type="entry name" value="CAD1/NSL1-like"/>
</dbReference>
<reference evidence="2 3" key="1">
    <citation type="journal article" date="2014" name="Agronomy (Basel)">
        <title>A Draft Genome Sequence for Ensete ventricosum, the Drought-Tolerant Tree Against Hunger.</title>
        <authorList>
            <person name="Harrison J."/>
            <person name="Moore K.A."/>
            <person name="Paszkiewicz K."/>
            <person name="Jones T."/>
            <person name="Grant M."/>
            <person name="Ambacheew D."/>
            <person name="Muzemil S."/>
            <person name="Studholme D.J."/>
        </authorList>
    </citation>
    <scope>NUCLEOTIDE SEQUENCE [LARGE SCALE GENOMIC DNA]</scope>
</reference>
<dbReference type="Proteomes" id="UP000287651">
    <property type="component" value="Unassembled WGS sequence"/>
</dbReference>